<dbReference type="SUPFAM" id="SSF81383">
    <property type="entry name" value="F-box domain"/>
    <property type="match status" value="1"/>
</dbReference>
<feature type="compositionally biased region" description="Low complexity" evidence="2">
    <location>
        <begin position="648"/>
        <end position="662"/>
    </location>
</feature>
<dbReference type="SUPFAM" id="SSF82171">
    <property type="entry name" value="DPP6 N-terminal domain-like"/>
    <property type="match status" value="1"/>
</dbReference>
<accession>A0ABR0SE94</accession>
<name>A0ABR0SE94_9HYPO</name>
<feature type="compositionally biased region" description="Polar residues" evidence="2">
    <location>
        <begin position="821"/>
        <end position="835"/>
    </location>
</feature>
<evidence type="ECO:0000259" key="3">
    <source>
        <dbReference type="PROSITE" id="PS50181"/>
    </source>
</evidence>
<protein>
    <recommendedName>
        <fullName evidence="3">F-box domain-containing protein</fullName>
    </recommendedName>
</protein>
<dbReference type="InterPro" id="IPR001810">
    <property type="entry name" value="F-box_dom"/>
</dbReference>
<evidence type="ECO:0000256" key="1">
    <source>
        <dbReference type="SAM" id="Coils"/>
    </source>
</evidence>
<feature type="compositionally biased region" description="Polar residues" evidence="2">
    <location>
        <begin position="896"/>
        <end position="921"/>
    </location>
</feature>
<feature type="region of interest" description="Disordered" evidence="2">
    <location>
        <begin position="896"/>
        <end position="928"/>
    </location>
</feature>
<evidence type="ECO:0000313" key="4">
    <source>
        <dbReference type="EMBL" id="KAK5990446.1"/>
    </source>
</evidence>
<proteinExistence type="predicted"/>
<dbReference type="InterPro" id="IPR036047">
    <property type="entry name" value="F-box-like_dom_sf"/>
</dbReference>
<feature type="compositionally biased region" description="Polar residues" evidence="2">
    <location>
        <begin position="414"/>
        <end position="426"/>
    </location>
</feature>
<feature type="domain" description="F-box" evidence="3">
    <location>
        <begin position="24"/>
        <end position="70"/>
    </location>
</feature>
<feature type="compositionally biased region" description="Basic residues" evidence="2">
    <location>
        <begin position="1161"/>
        <end position="1177"/>
    </location>
</feature>
<feature type="region of interest" description="Disordered" evidence="2">
    <location>
        <begin position="792"/>
        <end position="867"/>
    </location>
</feature>
<feature type="coiled-coil region" evidence="1">
    <location>
        <begin position="531"/>
        <end position="558"/>
    </location>
</feature>
<feature type="compositionally biased region" description="Polar residues" evidence="2">
    <location>
        <begin position="856"/>
        <end position="867"/>
    </location>
</feature>
<sequence>MDASAPDGARRSSIEKTPIVIEGEQPFDRLPDEIIEQILEATDPNGFASLILLNRKWRDVSQRPHLYRRHLAPCPSYVANPSSLPAAEEKNLPRLRRLFAREVKRNLFESYIRPNETLVKLVSNSISSSSCPGGEGLSFAASLRGHHILAYNSSRIYVIDVRNSGLEVKRELKILRRPASACITDDASLLAVLSTEMQVDLYDLKHPRTIALSSCGSVLAAAYEGGIEVSSLNANALPTERRAVKCDAVDALTFSFDGTQILGTTLHSSPPSTVVITAPYYDPGALMLDENLSAMWTTSILFPNSSRDCSHAVLLQDGSQEEAAWAFAYDRSFETFRAVRIDDLRNGTTYFTGPAPKSQAQLLPSTLPSATYNGELVSAGFQGNEIWVYGVPEDPATVPEKESSTDGASGLARRNSSQSGSRPTSTRAHDAAAAASVTGRAPQWQMLCDKVRNHFIAGQKVSELSGVTSVKWVSGFSDSSLKERLVITARGITAQKLVTEEEDFDFVDGGRVVLLDFDCGLTNGTKTELTIEVGTDEAEVLEEERRDMETEVAIVRRRTQKRGVAGSGSGGSRALLRAATTTAQTLAVPQSSQNDDDDDDPLVPRTVGRHSVSAQSRTEAPEEADALSIEEQEALDAPYAHSSPRSGNTLRRAATAAAVNRRLNPRTADGRPIEYRRADGRREHPHESDADNWVPPPPPYQAEDPGDMPAFLRGPAILAPISVPGMPMPPPVSIVQYPASPMSMNPPNHVFPPGPAMMPMQHAQHNAPPHQQYIPSHTRTVSGSSTVSNLRADEITAPRSEPTTPADTINLYDVSPPASPRATNRQFNETPSPQAQRVVPDMSINSSVPSPELARSTITSSRPSSYAETTNSMLATSVQMGTMDFSTAPRIELQSASTFPLNPGPSSNDVPSARRLSNAQTWPLAPPRLEELDASSSRITLPMDPALAALPPAPSSDQLARLNKRISQGNPRRLSGSLLTHSMYSQQQNPTGRSEMPQPSPISVASSTSIPQAIAPQAGSVRQEATPPPTQQTPTPRHEIEQPLIISTPTGVSGAYDPPGRRISRRGDTPILAPVPRRPRPGTAGTGTRPTVERLETIFSVRTQESKPAPPPEPVKKNNRLFASWMRGPSVSPGRSASVVNRRPSRAERSAAKNMQDARKRGWQQRRKSQKRRKNIKKKADAEAATTNTTGWTDVSMPSVSKENGKDKDKDKKCVIM</sequence>
<keyword evidence="5" id="KW-1185">Reference proteome</keyword>
<feature type="compositionally biased region" description="Polar residues" evidence="2">
    <location>
        <begin position="1001"/>
        <end position="1011"/>
    </location>
</feature>
<feature type="compositionally biased region" description="Basic and acidic residues" evidence="2">
    <location>
        <begin position="1145"/>
        <end position="1160"/>
    </location>
</feature>
<dbReference type="EMBL" id="JAVFKD010000014">
    <property type="protein sequence ID" value="KAK5990446.1"/>
    <property type="molecule type" value="Genomic_DNA"/>
</dbReference>
<feature type="compositionally biased region" description="Basic and acidic residues" evidence="2">
    <location>
        <begin position="668"/>
        <end position="689"/>
    </location>
</feature>
<feature type="region of interest" description="Disordered" evidence="2">
    <location>
        <begin position="582"/>
        <end position="697"/>
    </location>
</feature>
<feature type="region of interest" description="Disordered" evidence="2">
    <location>
        <begin position="985"/>
        <end position="1217"/>
    </location>
</feature>
<feature type="compositionally biased region" description="Polar residues" evidence="2">
    <location>
        <begin position="1185"/>
        <end position="1202"/>
    </location>
</feature>
<keyword evidence="1" id="KW-0175">Coiled coil</keyword>
<evidence type="ECO:0000313" key="5">
    <source>
        <dbReference type="Proteomes" id="UP001338125"/>
    </source>
</evidence>
<dbReference type="PROSITE" id="PS50181">
    <property type="entry name" value="FBOX"/>
    <property type="match status" value="1"/>
</dbReference>
<feature type="region of interest" description="Disordered" evidence="2">
    <location>
        <begin position="394"/>
        <end position="436"/>
    </location>
</feature>
<comment type="caution">
    <text evidence="4">The sequence shown here is derived from an EMBL/GenBank/DDBJ whole genome shotgun (WGS) entry which is preliminary data.</text>
</comment>
<dbReference type="Proteomes" id="UP001338125">
    <property type="component" value="Unassembled WGS sequence"/>
</dbReference>
<dbReference type="InterPro" id="IPR055589">
    <property type="entry name" value="DUF7165"/>
</dbReference>
<feature type="compositionally biased region" description="Acidic residues" evidence="2">
    <location>
        <begin position="621"/>
        <end position="634"/>
    </location>
</feature>
<gene>
    <name evidence="4" type="ORF">PT974_08714</name>
</gene>
<reference evidence="4 5" key="1">
    <citation type="submission" date="2024-01" db="EMBL/GenBank/DDBJ databases">
        <title>Complete genome of Cladobotryum mycophilum ATHUM6906.</title>
        <authorList>
            <person name="Christinaki A.C."/>
            <person name="Myridakis A.I."/>
            <person name="Kouvelis V.N."/>
        </authorList>
    </citation>
    <scope>NUCLEOTIDE SEQUENCE [LARGE SCALE GENOMIC DNA]</scope>
    <source>
        <strain evidence="4 5">ATHUM6906</strain>
    </source>
</reference>
<organism evidence="4 5">
    <name type="scientific">Cladobotryum mycophilum</name>
    <dbReference type="NCBI Taxonomy" id="491253"/>
    <lineage>
        <taxon>Eukaryota</taxon>
        <taxon>Fungi</taxon>
        <taxon>Dikarya</taxon>
        <taxon>Ascomycota</taxon>
        <taxon>Pezizomycotina</taxon>
        <taxon>Sordariomycetes</taxon>
        <taxon>Hypocreomycetidae</taxon>
        <taxon>Hypocreales</taxon>
        <taxon>Hypocreaceae</taxon>
        <taxon>Cladobotryum</taxon>
    </lineage>
</organism>
<evidence type="ECO:0000256" key="2">
    <source>
        <dbReference type="SAM" id="MobiDB-lite"/>
    </source>
</evidence>
<feature type="compositionally biased region" description="Low complexity" evidence="2">
    <location>
        <begin position="1081"/>
        <end position="1090"/>
    </location>
</feature>
<feature type="compositionally biased region" description="Basic and acidic residues" evidence="2">
    <location>
        <begin position="1203"/>
        <end position="1217"/>
    </location>
</feature>
<dbReference type="Pfam" id="PF23749">
    <property type="entry name" value="DUF7165"/>
    <property type="match status" value="1"/>
</dbReference>